<dbReference type="RefSeq" id="WP_006880215.1">
    <property type="nucleotide sequence ID" value="NZ_AEVS01000076.1"/>
</dbReference>
<dbReference type="Pfam" id="PF13649">
    <property type="entry name" value="Methyltransf_25"/>
    <property type="match status" value="1"/>
</dbReference>
<dbReference type="PANTHER" id="PTHR43861:SF6">
    <property type="entry name" value="METHYLTRANSFERASE TYPE 11"/>
    <property type="match status" value="1"/>
</dbReference>
<dbReference type="Gene3D" id="3.40.50.150">
    <property type="entry name" value="Vaccinia Virus protein VP39"/>
    <property type="match status" value="1"/>
</dbReference>
<comment type="caution">
    <text evidence="3">The sequence shown here is derived from an EMBL/GenBank/DDBJ whole genome shotgun (WGS) entry which is preliminary data.</text>
</comment>
<protein>
    <submittedName>
        <fullName evidence="3">SAM-dependent methyltransferase</fullName>
    </submittedName>
</protein>
<keyword evidence="1 3" id="KW-0808">Transferase</keyword>
<keyword evidence="3" id="KW-0489">Methyltransferase</keyword>
<dbReference type="EMBL" id="AEVS01000076">
    <property type="protein sequence ID" value="EGA65049.1"/>
    <property type="molecule type" value="Genomic_DNA"/>
</dbReference>
<evidence type="ECO:0000259" key="2">
    <source>
        <dbReference type="Pfam" id="PF13649"/>
    </source>
</evidence>
<name>E8LWI6_9VIBR</name>
<sequence>MEEDQIWNQYYQRALSRPHAKRTEFAVRLNQSASKTAIDCGCGTGSDIEFLSSQGYQVYGFDINPDAMSICRDRFAGNPLIELSQASFETYDYPSAGVIIANSSLFFAQPNEFENTWLRIESALEVGGVFAGDFMGYKDSWADNYRSPTSPITEQALRKLLANFEIVRFYERDERAPTTLGKLKQWHTYSVVAVKVG</sequence>
<gene>
    <name evidence="3" type="ORF">VIBR0546_02006</name>
</gene>
<dbReference type="PANTHER" id="PTHR43861">
    <property type="entry name" value="TRANS-ACONITATE 2-METHYLTRANSFERASE-RELATED"/>
    <property type="match status" value="1"/>
</dbReference>
<dbReference type="OrthoDB" id="9804312at2"/>
<dbReference type="SUPFAM" id="SSF53335">
    <property type="entry name" value="S-adenosyl-L-methionine-dependent methyltransferases"/>
    <property type="match status" value="1"/>
</dbReference>
<proteinExistence type="predicted"/>
<dbReference type="GO" id="GO:0032259">
    <property type="term" value="P:methylation"/>
    <property type="evidence" value="ECO:0007669"/>
    <property type="project" value="UniProtKB-KW"/>
</dbReference>
<dbReference type="CDD" id="cd02440">
    <property type="entry name" value="AdoMet_MTases"/>
    <property type="match status" value="1"/>
</dbReference>
<accession>E8LWI6</accession>
<dbReference type="AlphaFoldDB" id="E8LWI6"/>
<dbReference type="InterPro" id="IPR041698">
    <property type="entry name" value="Methyltransf_25"/>
</dbReference>
<feature type="domain" description="Methyltransferase" evidence="2">
    <location>
        <begin position="38"/>
        <end position="128"/>
    </location>
</feature>
<dbReference type="Proteomes" id="UP000004371">
    <property type="component" value="Unassembled WGS sequence"/>
</dbReference>
<dbReference type="GO" id="GO:0008168">
    <property type="term" value="F:methyltransferase activity"/>
    <property type="evidence" value="ECO:0007669"/>
    <property type="project" value="UniProtKB-KW"/>
</dbReference>
<dbReference type="eggNOG" id="COG4106">
    <property type="taxonomic scope" value="Bacteria"/>
</dbReference>
<organism evidence="3 4">
    <name type="scientific">Vibrio brasiliensis LMG 20546</name>
    <dbReference type="NCBI Taxonomy" id="945543"/>
    <lineage>
        <taxon>Bacteria</taxon>
        <taxon>Pseudomonadati</taxon>
        <taxon>Pseudomonadota</taxon>
        <taxon>Gammaproteobacteria</taxon>
        <taxon>Vibrionales</taxon>
        <taxon>Vibrionaceae</taxon>
        <taxon>Vibrio</taxon>
        <taxon>Vibrio oreintalis group</taxon>
    </lineage>
</organism>
<dbReference type="InterPro" id="IPR029063">
    <property type="entry name" value="SAM-dependent_MTases_sf"/>
</dbReference>
<evidence type="ECO:0000256" key="1">
    <source>
        <dbReference type="ARBA" id="ARBA00022679"/>
    </source>
</evidence>
<dbReference type="STRING" id="945543.VIBR0546_02006"/>
<evidence type="ECO:0000313" key="4">
    <source>
        <dbReference type="Proteomes" id="UP000004371"/>
    </source>
</evidence>
<keyword evidence="4" id="KW-1185">Reference proteome</keyword>
<evidence type="ECO:0000313" key="3">
    <source>
        <dbReference type="EMBL" id="EGA65049.1"/>
    </source>
</evidence>
<reference evidence="3 4" key="1">
    <citation type="journal article" date="2012" name="Int. J. Syst. Evol. Microbiol.">
        <title>Vibrio caribbeanicus sp. nov., isolated from the marine sponge Scleritoderma cyanea.</title>
        <authorList>
            <person name="Hoffmann M."/>
            <person name="Monday S.R."/>
            <person name="Allard M.W."/>
            <person name="Strain E.A."/>
            <person name="Whittaker P."/>
            <person name="Naum M."/>
            <person name="McCarthy P.J."/>
            <person name="Lopez J.V."/>
            <person name="Fischer M."/>
            <person name="Brown E.W."/>
        </authorList>
    </citation>
    <scope>NUCLEOTIDE SEQUENCE [LARGE SCALE GENOMIC DNA]</scope>
    <source>
        <strain evidence="3 4">LMG 20546</strain>
    </source>
</reference>